<dbReference type="OrthoDB" id="10263155at2759"/>
<organism evidence="3 4">
    <name type="scientific">Klebsormidium nitens</name>
    <name type="common">Green alga</name>
    <name type="synonym">Ulothrix nitens</name>
    <dbReference type="NCBI Taxonomy" id="105231"/>
    <lineage>
        <taxon>Eukaryota</taxon>
        <taxon>Viridiplantae</taxon>
        <taxon>Streptophyta</taxon>
        <taxon>Klebsormidiophyceae</taxon>
        <taxon>Klebsormidiales</taxon>
        <taxon>Klebsormidiaceae</taxon>
        <taxon>Klebsormidium</taxon>
    </lineage>
</organism>
<gene>
    <name evidence="3" type="ORF">KFL_000590340</name>
</gene>
<dbReference type="AlphaFoldDB" id="A0A1Y1HUL9"/>
<dbReference type="Pfam" id="PF04457">
    <property type="entry name" value="MJ1316"/>
    <property type="match status" value="1"/>
</dbReference>
<feature type="compositionally biased region" description="Polar residues" evidence="1">
    <location>
        <begin position="64"/>
        <end position="73"/>
    </location>
</feature>
<keyword evidence="4" id="KW-1185">Reference proteome</keyword>
<accession>A0A1Y1HUL9</accession>
<feature type="compositionally biased region" description="Basic and acidic residues" evidence="1">
    <location>
        <begin position="389"/>
        <end position="399"/>
    </location>
</feature>
<sequence length="483" mass="53878">MASSALSSIEDSAEQTAQRNPDPKTARQIRATRKSLTTASKNVKPISTAPLLHAKEHDEAGENAPSTSRSSRISGVRLKTSKQVYDLVRTNPSYDGKRCHIVYHDRVADRYMRTALADWTPASAQGDVPWHRVWFFTYNGTVFWDRERRFFDHCLLRRLASGDAAPSYENVTRGAQQLAETLPRDFRLATLNLLAGANFRKDVDPNPPVSDVSNVLRSLDADVIMLQGCTKETLEFLEEQNCVCEGYEMVYSDLEPSGQITLARAHHKRASQHSLSASNKRALRVCHKTANGVDFETWNVDFRASTGERDSISERAGRRLSKDGTAPSGTHKTGTELMSQLEQWTYISETYAAIVAGDFGFCGRKDDDVGPFSQSADRDWCDAWLSGRHPGEPPVDEKNSSQAAEGQSGDTSRAVDSRWAVGGKTLSRPDRIYTRSSQFVIKSARTFRVSGSDLFQHFEVVVDVHVDPSRAVDDWERLETPGR</sequence>
<feature type="compositionally biased region" description="Basic and acidic residues" evidence="1">
    <location>
        <begin position="309"/>
        <end position="322"/>
    </location>
</feature>
<name>A0A1Y1HUL9_KLENI</name>
<dbReference type="InterPro" id="IPR036691">
    <property type="entry name" value="Endo/exonu/phosph_ase_sf"/>
</dbReference>
<feature type="compositionally biased region" description="Polar residues" evidence="1">
    <location>
        <begin position="400"/>
        <end position="411"/>
    </location>
</feature>
<dbReference type="Gene3D" id="3.60.10.10">
    <property type="entry name" value="Endonuclease/exonuclease/phosphatase"/>
    <property type="match status" value="1"/>
</dbReference>
<evidence type="ECO:0000259" key="2">
    <source>
        <dbReference type="Pfam" id="PF04457"/>
    </source>
</evidence>
<evidence type="ECO:0000313" key="3">
    <source>
        <dbReference type="EMBL" id="GAQ80681.1"/>
    </source>
</evidence>
<protein>
    <recommendedName>
        <fullName evidence="2">MJ1316 RNA cyclic group end recognition domain-containing protein</fullName>
    </recommendedName>
</protein>
<evidence type="ECO:0000256" key="1">
    <source>
        <dbReference type="SAM" id="MobiDB-lite"/>
    </source>
</evidence>
<dbReference type="SUPFAM" id="SSF56219">
    <property type="entry name" value="DNase I-like"/>
    <property type="match status" value="1"/>
</dbReference>
<feature type="region of interest" description="Disordered" evidence="1">
    <location>
        <begin position="1"/>
        <end position="75"/>
    </location>
</feature>
<feature type="domain" description="MJ1316 RNA cyclic group end recognition" evidence="2">
    <location>
        <begin position="78"/>
        <end position="146"/>
    </location>
</feature>
<feature type="region of interest" description="Disordered" evidence="1">
    <location>
        <begin position="309"/>
        <end position="335"/>
    </location>
</feature>
<proteinExistence type="predicted"/>
<feature type="region of interest" description="Disordered" evidence="1">
    <location>
        <begin position="383"/>
        <end position="420"/>
    </location>
</feature>
<dbReference type="EMBL" id="DF237008">
    <property type="protein sequence ID" value="GAQ80681.1"/>
    <property type="molecule type" value="Genomic_DNA"/>
</dbReference>
<reference evidence="3 4" key="1">
    <citation type="journal article" date="2014" name="Nat. Commun.">
        <title>Klebsormidium flaccidum genome reveals primary factors for plant terrestrial adaptation.</title>
        <authorList>
            <person name="Hori K."/>
            <person name="Maruyama F."/>
            <person name="Fujisawa T."/>
            <person name="Togashi T."/>
            <person name="Yamamoto N."/>
            <person name="Seo M."/>
            <person name="Sato S."/>
            <person name="Yamada T."/>
            <person name="Mori H."/>
            <person name="Tajima N."/>
            <person name="Moriyama T."/>
            <person name="Ikeuchi M."/>
            <person name="Watanabe M."/>
            <person name="Wada H."/>
            <person name="Kobayashi K."/>
            <person name="Saito M."/>
            <person name="Masuda T."/>
            <person name="Sasaki-Sekimoto Y."/>
            <person name="Mashiguchi K."/>
            <person name="Awai K."/>
            <person name="Shimojima M."/>
            <person name="Masuda S."/>
            <person name="Iwai M."/>
            <person name="Nobusawa T."/>
            <person name="Narise T."/>
            <person name="Kondo S."/>
            <person name="Saito H."/>
            <person name="Sato R."/>
            <person name="Murakawa M."/>
            <person name="Ihara Y."/>
            <person name="Oshima-Yamada Y."/>
            <person name="Ohtaka K."/>
            <person name="Satoh M."/>
            <person name="Sonobe K."/>
            <person name="Ishii M."/>
            <person name="Ohtani R."/>
            <person name="Kanamori-Sato M."/>
            <person name="Honoki R."/>
            <person name="Miyazaki D."/>
            <person name="Mochizuki H."/>
            <person name="Umetsu J."/>
            <person name="Higashi K."/>
            <person name="Shibata D."/>
            <person name="Kamiya Y."/>
            <person name="Sato N."/>
            <person name="Nakamura Y."/>
            <person name="Tabata S."/>
            <person name="Ida S."/>
            <person name="Kurokawa K."/>
            <person name="Ohta H."/>
        </authorList>
    </citation>
    <scope>NUCLEOTIDE SEQUENCE [LARGE SCALE GENOMIC DNA]</scope>
    <source>
        <strain evidence="3 4">NIES-2285</strain>
    </source>
</reference>
<evidence type="ECO:0000313" key="4">
    <source>
        <dbReference type="Proteomes" id="UP000054558"/>
    </source>
</evidence>
<dbReference type="InterPro" id="IPR040459">
    <property type="entry name" value="MJ1316"/>
</dbReference>
<dbReference type="Proteomes" id="UP000054558">
    <property type="component" value="Unassembled WGS sequence"/>
</dbReference>
<feature type="compositionally biased region" description="Polar residues" evidence="1">
    <location>
        <begin position="1"/>
        <end position="19"/>
    </location>
</feature>